<proteinExistence type="predicted"/>
<dbReference type="SUPFAM" id="SSF74653">
    <property type="entry name" value="TolA/TonB C-terminal domain"/>
    <property type="match status" value="1"/>
</dbReference>
<evidence type="ECO:0000256" key="1">
    <source>
        <dbReference type="SAM" id="Phobius"/>
    </source>
</evidence>
<evidence type="ECO:0000259" key="2">
    <source>
        <dbReference type="Pfam" id="PF03544"/>
    </source>
</evidence>
<dbReference type="STRING" id="1123037.GCA_000425305_01768"/>
<keyword evidence="1" id="KW-0812">Transmembrane</keyword>
<dbReference type="AlphaFoldDB" id="A0A5C7BH02"/>
<gene>
    <name evidence="3" type="ORF">ES692_07220</name>
</gene>
<dbReference type="RefSeq" id="WP_051229640.1">
    <property type="nucleotide sequence ID" value="NZ_VOSB01000009.1"/>
</dbReference>
<dbReference type="EMBL" id="VOSB01000009">
    <property type="protein sequence ID" value="TXE18032.1"/>
    <property type="molecule type" value="Genomic_DNA"/>
</dbReference>
<dbReference type="InterPro" id="IPR037682">
    <property type="entry name" value="TonB_C"/>
</dbReference>
<dbReference type="Proteomes" id="UP000321938">
    <property type="component" value="Unassembled WGS sequence"/>
</dbReference>
<sequence>MKDFKKLHDIAGQSNKKVKKSQKHDANLRKNSSLYFQIGLILCLLGTYGMFEMQFETRNSDQAILEPLSLDNSAFIMPAYVVEPDAPVQKPIKRKKQQIITNKIKIVKNNVNVPLVDIVTTPVVISQPIDSNSLVKNEKPEDIIPDIFNMNGVEIVPVYPGCEQMITNNERVKCMNEKITKLVQRKFDTDLAGELGLSGTQRINVQFKIDQNGNITDILTRAPHPGLEKEAERVTNKIPQMKPGLQREKPVSVLYNLPIVFRVN</sequence>
<evidence type="ECO:0000313" key="4">
    <source>
        <dbReference type="Proteomes" id="UP000321938"/>
    </source>
</evidence>
<keyword evidence="1" id="KW-0472">Membrane</keyword>
<feature type="transmembrane region" description="Helical" evidence="1">
    <location>
        <begin position="34"/>
        <end position="51"/>
    </location>
</feature>
<reference evidence="3 4" key="1">
    <citation type="submission" date="2019-08" db="EMBL/GenBank/DDBJ databases">
        <title>Genome of Psychroserpens burtonensis ACAM 167.</title>
        <authorList>
            <person name="Bowman J.P."/>
        </authorList>
    </citation>
    <scope>NUCLEOTIDE SEQUENCE [LARGE SCALE GENOMIC DNA]</scope>
    <source>
        <strain evidence="3 4">ACAM 167</strain>
    </source>
</reference>
<dbReference type="Gene3D" id="3.30.1150.10">
    <property type="match status" value="1"/>
</dbReference>
<keyword evidence="1" id="KW-1133">Transmembrane helix</keyword>
<accession>A0A5C7BH02</accession>
<evidence type="ECO:0000313" key="3">
    <source>
        <dbReference type="EMBL" id="TXE18032.1"/>
    </source>
</evidence>
<name>A0A5C7BH02_9FLAO</name>
<feature type="domain" description="TonB C-terminal" evidence="2">
    <location>
        <begin position="202"/>
        <end position="262"/>
    </location>
</feature>
<dbReference type="OrthoDB" id="1522859at2"/>
<organism evidence="3 4">
    <name type="scientific">Psychroserpens burtonensis</name>
    <dbReference type="NCBI Taxonomy" id="49278"/>
    <lineage>
        <taxon>Bacteria</taxon>
        <taxon>Pseudomonadati</taxon>
        <taxon>Bacteroidota</taxon>
        <taxon>Flavobacteriia</taxon>
        <taxon>Flavobacteriales</taxon>
        <taxon>Flavobacteriaceae</taxon>
        <taxon>Psychroserpens</taxon>
    </lineage>
</organism>
<keyword evidence="4" id="KW-1185">Reference proteome</keyword>
<protein>
    <submittedName>
        <fullName evidence="3">Energy transducer TonB</fullName>
    </submittedName>
</protein>
<dbReference type="GO" id="GO:0055085">
    <property type="term" value="P:transmembrane transport"/>
    <property type="evidence" value="ECO:0007669"/>
    <property type="project" value="InterPro"/>
</dbReference>
<dbReference type="Pfam" id="PF03544">
    <property type="entry name" value="TonB_C"/>
    <property type="match status" value="1"/>
</dbReference>
<comment type="caution">
    <text evidence="3">The sequence shown here is derived from an EMBL/GenBank/DDBJ whole genome shotgun (WGS) entry which is preliminary data.</text>
</comment>